<gene>
    <name evidence="1" type="ORF">RFULGI_LOCUS5094</name>
</gene>
<organism evidence="1 2">
    <name type="scientific">Racocetra fulgida</name>
    <dbReference type="NCBI Taxonomy" id="60492"/>
    <lineage>
        <taxon>Eukaryota</taxon>
        <taxon>Fungi</taxon>
        <taxon>Fungi incertae sedis</taxon>
        <taxon>Mucoromycota</taxon>
        <taxon>Glomeromycotina</taxon>
        <taxon>Glomeromycetes</taxon>
        <taxon>Diversisporales</taxon>
        <taxon>Gigasporaceae</taxon>
        <taxon>Racocetra</taxon>
    </lineage>
</organism>
<reference evidence="1" key="1">
    <citation type="submission" date="2021-06" db="EMBL/GenBank/DDBJ databases">
        <authorList>
            <person name="Kallberg Y."/>
            <person name="Tangrot J."/>
            <person name="Rosling A."/>
        </authorList>
    </citation>
    <scope>NUCLEOTIDE SEQUENCE</scope>
    <source>
        <strain evidence="1">IN212</strain>
    </source>
</reference>
<dbReference type="AlphaFoldDB" id="A0A9N9FWX8"/>
<accession>A0A9N9FWX8</accession>
<evidence type="ECO:0000313" key="2">
    <source>
        <dbReference type="Proteomes" id="UP000789396"/>
    </source>
</evidence>
<dbReference type="EMBL" id="CAJVPZ010005496">
    <property type="protein sequence ID" value="CAG8561814.1"/>
    <property type="molecule type" value="Genomic_DNA"/>
</dbReference>
<sequence>MANIQDTKINYYRGTCFKKPYSAITNYDVPSEIETYDLTIPKSPEIANSVTFKSDEERISSDNEDVEHEYNYGVFIKLENGTSLPAKWYTVKVSAVDELLSEIHTNVETLTRTKSIEASNYRIAFKPEKATGADNDLNIAFKNKNRIPKTFNLSSKESIMASNVLEIRKANHCKIHNRPCINKDGAKENHIEITFMMLSIWASEIAIATPTEPPTHPLFAYQHSSKTKASSLLTSPLQSNLIQQPECSGQLYAVPLFYNQFQMFSPYIPSQIYETPFQTSIQIPSQSATSVGMTLPTISNFLKQVDENENFEKCGVDTIGAQETLRHYAAKYNTVYTLPHNSAHL</sequence>
<keyword evidence="2" id="KW-1185">Reference proteome</keyword>
<dbReference type="OrthoDB" id="2442186at2759"/>
<comment type="caution">
    <text evidence="1">The sequence shown here is derived from an EMBL/GenBank/DDBJ whole genome shotgun (WGS) entry which is preliminary data.</text>
</comment>
<proteinExistence type="predicted"/>
<protein>
    <submittedName>
        <fullName evidence="1">3252_t:CDS:1</fullName>
    </submittedName>
</protein>
<dbReference type="Proteomes" id="UP000789396">
    <property type="component" value="Unassembled WGS sequence"/>
</dbReference>
<name>A0A9N9FWX8_9GLOM</name>
<evidence type="ECO:0000313" key="1">
    <source>
        <dbReference type="EMBL" id="CAG8561814.1"/>
    </source>
</evidence>